<comment type="caution">
    <text evidence="3">The sequence shown here is derived from an EMBL/GenBank/DDBJ whole genome shotgun (WGS) entry which is preliminary data.</text>
</comment>
<reference evidence="3 4" key="1">
    <citation type="journal article" date="2023" name="Hortic Res">
        <title>Pangenome of water caltrop reveals structural variations and asymmetric subgenome divergence after allopolyploidization.</title>
        <authorList>
            <person name="Zhang X."/>
            <person name="Chen Y."/>
            <person name="Wang L."/>
            <person name="Yuan Y."/>
            <person name="Fang M."/>
            <person name="Shi L."/>
            <person name="Lu R."/>
            <person name="Comes H.P."/>
            <person name="Ma Y."/>
            <person name="Chen Y."/>
            <person name="Huang G."/>
            <person name="Zhou Y."/>
            <person name="Zheng Z."/>
            <person name="Qiu Y."/>
        </authorList>
    </citation>
    <scope>NUCLEOTIDE SEQUENCE [LARGE SCALE GENOMIC DNA]</scope>
    <source>
        <strain evidence="3">F231</strain>
    </source>
</reference>
<sequence>MKSLIFTDSALNSNLSRQFSIFRFPLDRNYCRILHVPRRKWSQNLVSQKFVLPGVCCGVESTSYGGWDDLRFAEGSVHPGDLAQLHRFLVSAGFDDKRYVLVFIVGFVSALAISRVRIPSIIIFPASVLVFAFGFSMGLFRGGIAGQVNGSKKRIKEDMLRFGGERLEVLVEFFNGLDARVNRIKNGLQKAIDCDGVSLGDLLEYVEELKLISSSTSKVRDAMHTSIGNNDDLLRENVKLSKDQKELGHVIFDFVGSLFGESASSLNANKNKNSVKQENVENVLKDHAHGGVPSSDGEERGKYLSHKNNDNIGSDSYDFISKRPTSIHEGGQDKGPGSGLRSGNTVLNDRGWISYQDNHIHFVNKEHTYTKASSSYQKRTWRSQNNLLDFTDDLNMKNIEAEASFEKEQWDKKSSETYTSWNRKERSYYDAHQHQHHGRDEKDKEDFLFVDDHLELEENNGSQSSTISDDIVFDRYLTEANSLLKRARDLVKTRSEADHAQTILYKAAEILGRATAMKPMSLLAVGLLGNTYLLQGELKLRMSRDLRTLLLTNEPLSFERHVGSLNSLDYNPMRKDKIASALVGVCEECEELLVEAGRKYRHALSIDGNDARALYNWGLALSFRAQLIADIGPEAAYDADKVFLAAIDKFDMMMSKGNIYAPDALFRWGVALQQRSRLRPRNSKEKVKLLEQAKRLYEDALQMDSTNPRVREALSSCMSELRYRNPSFY</sequence>
<evidence type="ECO:0000256" key="2">
    <source>
        <dbReference type="SAM" id="Phobius"/>
    </source>
</evidence>
<keyword evidence="2" id="KW-0472">Membrane</keyword>
<evidence type="ECO:0000313" key="3">
    <source>
        <dbReference type="EMBL" id="KAK4786640.1"/>
    </source>
</evidence>
<dbReference type="AlphaFoldDB" id="A0AAN7LSD6"/>
<dbReference type="SUPFAM" id="SSF48452">
    <property type="entry name" value="TPR-like"/>
    <property type="match status" value="1"/>
</dbReference>
<proteinExistence type="predicted"/>
<dbReference type="PANTHER" id="PTHR36888">
    <property type="entry name" value="TETRATRICOPEPTIDE-LIKE HELICAL DOMAIN-CONTAINING PROTEIN-RELATED"/>
    <property type="match status" value="1"/>
</dbReference>
<dbReference type="EMBL" id="JAXQNO010000012">
    <property type="protein sequence ID" value="KAK4786640.1"/>
    <property type="molecule type" value="Genomic_DNA"/>
</dbReference>
<dbReference type="InterPro" id="IPR011990">
    <property type="entry name" value="TPR-like_helical_dom_sf"/>
</dbReference>
<gene>
    <name evidence="3" type="ORF">SAY86_010473</name>
</gene>
<feature type="region of interest" description="Disordered" evidence="1">
    <location>
        <begin position="285"/>
        <end position="343"/>
    </location>
</feature>
<feature type="transmembrane region" description="Helical" evidence="2">
    <location>
        <begin position="99"/>
        <end position="116"/>
    </location>
</feature>
<keyword evidence="2" id="KW-1133">Transmembrane helix</keyword>
<evidence type="ECO:0000256" key="1">
    <source>
        <dbReference type="SAM" id="MobiDB-lite"/>
    </source>
</evidence>
<dbReference type="PANTHER" id="PTHR36888:SF2">
    <property type="entry name" value="TETRATRICOPEPTIDE REPEAT (TPR)-LIKE SUPERFAMILY PROTEIN"/>
    <property type="match status" value="1"/>
</dbReference>
<protein>
    <submittedName>
        <fullName evidence="3">Uncharacterized protein</fullName>
    </submittedName>
</protein>
<evidence type="ECO:0000313" key="4">
    <source>
        <dbReference type="Proteomes" id="UP001346149"/>
    </source>
</evidence>
<accession>A0AAN7LSD6</accession>
<dbReference type="Gene3D" id="1.25.40.10">
    <property type="entry name" value="Tetratricopeptide repeat domain"/>
    <property type="match status" value="1"/>
</dbReference>
<organism evidence="3 4">
    <name type="scientific">Trapa natans</name>
    <name type="common">Water chestnut</name>
    <dbReference type="NCBI Taxonomy" id="22666"/>
    <lineage>
        <taxon>Eukaryota</taxon>
        <taxon>Viridiplantae</taxon>
        <taxon>Streptophyta</taxon>
        <taxon>Embryophyta</taxon>
        <taxon>Tracheophyta</taxon>
        <taxon>Spermatophyta</taxon>
        <taxon>Magnoliopsida</taxon>
        <taxon>eudicotyledons</taxon>
        <taxon>Gunneridae</taxon>
        <taxon>Pentapetalae</taxon>
        <taxon>rosids</taxon>
        <taxon>malvids</taxon>
        <taxon>Myrtales</taxon>
        <taxon>Lythraceae</taxon>
        <taxon>Trapa</taxon>
    </lineage>
</organism>
<keyword evidence="2" id="KW-0812">Transmembrane</keyword>
<dbReference type="Proteomes" id="UP001346149">
    <property type="component" value="Unassembled WGS sequence"/>
</dbReference>
<feature type="transmembrane region" description="Helical" evidence="2">
    <location>
        <begin position="122"/>
        <end position="144"/>
    </location>
</feature>
<name>A0AAN7LSD6_TRANT</name>
<keyword evidence="4" id="KW-1185">Reference proteome</keyword>